<protein>
    <submittedName>
        <fullName evidence="1">Alkaline ceramidase</fullName>
    </submittedName>
</protein>
<dbReference type="AlphaFoldDB" id="A0A928Q478"/>
<comment type="caution">
    <text evidence="1">The sequence shown here is derived from an EMBL/GenBank/DDBJ whole genome shotgun (WGS) entry which is preliminary data.</text>
</comment>
<name>A0A928Q478_9FIRM</name>
<proteinExistence type="predicted"/>
<dbReference type="Proteomes" id="UP000754750">
    <property type="component" value="Unassembled WGS sequence"/>
</dbReference>
<sequence>MQLGTAKLTITPPMPVRLCGYATRTTLFEQVKEDIFVRVQLHRCGQEQLLFIYGDLLWWGSDFVAQTREKISSTYEIAQEQIFFVASHNHSGPPTCDLFAPSLETYSPAYAQFLQERVLEAVALAQKDMEPVQAYRHNGSAAFNVFRRVLENGAIQMKPNYQVPADHTLTILALRRADGSLKGAMIHYPCHANISNENAVQPDYPGAALRMLDDAFSGSMSIFLQGCTADLRPNSVLGQRFVSAGYDKVLVFAEDFANACRDLLSLKAEMIIPRFNVQKQLLQLPLEGVLPARELEERAKTAQGVQLEWAQTVLKKNNRPSEQLELSRIEYGDRLRFYTFSAEVSQYYAAYAREVDPYAVCVAYTNGMIGYLSTAQQIEQGGYEPVESALYFALAGTYSPKIEAIIHAAVASAAQSE</sequence>
<evidence type="ECO:0000313" key="2">
    <source>
        <dbReference type="Proteomes" id="UP000754750"/>
    </source>
</evidence>
<organism evidence="1 2">
    <name type="scientific">Faecalispora sporosphaeroides</name>
    <dbReference type="NCBI Taxonomy" id="1549"/>
    <lineage>
        <taxon>Bacteria</taxon>
        <taxon>Bacillati</taxon>
        <taxon>Bacillota</taxon>
        <taxon>Clostridia</taxon>
        <taxon>Eubacteriales</taxon>
        <taxon>Oscillospiraceae</taxon>
        <taxon>Faecalispora</taxon>
    </lineage>
</organism>
<accession>A0A928Q478</accession>
<reference evidence="1" key="1">
    <citation type="submission" date="2019-04" db="EMBL/GenBank/DDBJ databases">
        <title>Evolution of Biomass-Degrading Anaerobic Consortia Revealed by Metagenomics.</title>
        <authorList>
            <person name="Peng X."/>
        </authorList>
    </citation>
    <scope>NUCLEOTIDE SEQUENCE</scope>
    <source>
        <strain evidence="1">SIG551</strain>
    </source>
</reference>
<gene>
    <name evidence="1" type="ORF">E7512_03410</name>
</gene>
<evidence type="ECO:0000313" key="1">
    <source>
        <dbReference type="EMBL" id="MBE6832620.1"/>
    </source>
</evidence>
<dbReference type="EMBL" id="SVNY01000002">
    <property type="protein sequence ID" value="MBE6832620.1"/>
    <property type="molecule type" value="Genomic_DNA"/>
</dbReference>
<dbReference type="RefSeq" id="WP_326839988.1">
    <property type="nucleotide sequence ID" value="NZ_JBKWRC010000001.1"/>
</dbReference>